<accession>A0A1L6FD54</accession>
<dbReference type="Pfam" id="PF07589">
    <property type="entry name" value="PEP-CTERM"/>
    <property type="match status" value="1"/>
</dbReference>
<reference evidence="3 4" key="1">
    <citation type="submission" date="2016-12" db="EMBL/GenBank/DDBJ databases">
        <title>Complete genome sequence of Thauera chlorobenzoica, a Betaproteobacterium degrading haloaromatics anaerobically to CO2 and halides.</title>
        <authorList>
            <person name="Goris T."/>
            <person name="Mergelsberg M."/>
            <person name="Boll M."/>
        </authorList>
    </citation>
    <scope>NUCLEOTIDE SEQUENCE [LARGE SCALE GENOMIC DNA]</scope>
    <source>
        <strain evidence="3 4">3CB1</strain>
    </source>
</reference>
<feature type="chain" id="PRO_5012543847" description="Ice-binding protein C-terminal domain-containing protein" evidence="1">
    <location>
        <begin position="23"/>
        <end position="230"/>
    </location>
</feature>
<protein>
    <recommendedName>
        <fullName evidence="2">Ice-binding protein C-terminal domain-containing protein</fullName>
    </recommendedName>
</protein>
<feature type="signal peptide" evidence="1">
    <location>
        <begin position="1"/>
        <end position="22"/>
    </location>
</feature>
<evidence type="ECO:0000259" key="2">
    <source>
        <dbReference type="Pfam" id="PF07589"/>
    </source>
</evidence>
<dbReference type="AlphaFoldDB" id="A0A1L6FD54"/>
<proteinExistence type="predicted"/>
<sequence length="230" mass="23895">MSCRRSITLGAALFLLSAAAHALPITFSFSSTVSDVTPPLAGIAAVGDTIRGTFTFDPTALSAPSDAPGMRAIYPEAGATLTLTVGDYTARATGFYITILNDWIADGVFLGDRFIVATTAESQIDAPTVGEYAFGTFSLAVIDPTGTMLDSAAIPTDTSPFEGRSYDSAVHLGFQKPLFLNAFLGAGVRAEDVTLGTVPEPNTIALLGVSLFSLCLATRRRIPAPALPLA</sequence>
<evidence type="ECO:0000313" key="4">
    <source>
        <dbReference type="Proteomes" id="UP000185739"/>
    </source>
</evidence>
<dbReference type="Proteomes" id="UP000185739">
    <property type="component" value="Chromosome"/>
</dbReference>
<dbReference type="EMBL" id="CP018839">
    <property type="protein sequence ID" value="APR04842.1"/>
    <property type="molecule type" value="Genomic_DNA"/>
</dbReference>
<organism evidence="3 4">
    <name type="scientific">Thauera chlorobenzoica</name>
    <dbReference type="NCBI Taxonomy" id="96773"/>
    <lineage>
        <taxon>Bacteria</taxon>
        <taxon>Pseudomonadati</taxon>
        <taxon>Pseudomonadota</taxon>
        <taxon>Betaproteobacteria</taxon>
        <taxon>Rhodocyclales</taxon>
        <taxon>Zoogloeaceae</taxon>
        <taxon>Thauera</taxon>
    </lineage>
</organism>
<gene>
    <name evidence="3" type="ORF">Tchl_1995</name>
</gene>
<keyword evidence="4" id="KW-1185">Reference proteome</keyword>
<dbReference type="InterPro" id="IPR013424">
    <property type="entry name" value="Ice-binding_C"/>
</dbReference>
<evidence type="ECO:0000313" key="3">
    <source>
        <dbReference type="EMBL" id="APR04842.1"/>
    </source>
</evidence>
<evidence type="ECO:0000256" key="1">
    <source>
        <dbReference type="SAM" id="SignalP"/>
    </source>
</evidence>
<keyword evidence="1" id="KW-0732">Signal</keyword>
<dbReference type="NCBIfam" id="TIGR02595">
    <property type="entry name" value="PEP_CTERM"/>
    <property type="match status" value="1"/>
</dbReference>
<name>A0A1L6FD54_9RHOO</name>
<feature type="domain" description="Ice-binding protein C-terminal" evidence="2">
    <location>
        <begin position="197"/>
        <end position="221"/>
    </location>
</feature>
<dbReference type="KEGG" id="tcl:Tchl_1995"/>